<gene>
    <name evidence="1" type="ORF">BV25DRAFT_1915370</name>
</gene>
<evidence type="ECO:0000313" key="2">
    <source>
        <dbReference type="Proteomes" id="UP000814140"/>
    </source>
</evidence>
<sequence>MSFFCIPIIFGCSEHVKPEGSPNPRICPRCHNASVMSAKTRTWFSVCFLPLIPLNSNHIWTCAICNWNVPVQQGWEPLVPGSGYQSPQGMPPPGGQVAYQPGYQPGYMSPPASQPHPK</sequence>
<evidence type="ECO:0000313" key="1">
    <source>
        <dbReference type="EMBL" id="KAI0063473.1"/>
    </source>
</evidence>
<organism evidence="1 2">
    <name type="scientific">Artomyces pyxidatus</name>
    <dbReference type="NCBI Taxonomy" id="48021"/>
    <lineage>
        <taxon>Eukaryota</taxon>
        <taxon>Fungi</taxon>
        <taxon>Dikarya</taxon>
        <taxon>Basidiomycota</taxon>
        <taxon>Agaricomycotina</taxon>
        <taxon>Agaricomycetes</taxon>
        <taxon>Russulales</taxon>
        <taxon>Auriscalpiaceae</taxon>
        <taxon>Artomyces</taxon>
    </lineage>
</organism>
<proteinExistence type="predicted"/>
<comment type="caution">
    <text evidence="1">The sequence shown here is derived from an EMBL/GenBank/DDBJ whole genome shotgun (WGS) entry which is preliminary data.</text>
</comment>
<name>A0ACB8T5S3_9AGAM</name>
<reference evidence="1" key="1">
    <citation type="submission" date="2021-03" db="EMBL/GenBank/DDBJ databases">
        <authorList>
            <consortium name="DOE Joint Genome Institute"/>
            <person name="Ahrendt S."/>
            <person name="Looney B.P."/>
            <person name="Miyauchi S."/>
            <person name="Morin E."/>
            <person name="Drula E."/>
            <person name="Courty P.E."/>
            <person name="Chicoki N."/>
            <person name="Fauchery L."/>
            <person name="Kohler A."/>
            <person name="Kuo A."/>
            <person name="Labutti K."/>
            <person name="Pangilinan J."/>
            <person name="Lipzen A."/>
            <person name="Riley R."/>
            <person name="Andreopoulos W."/>
            <person name="He G."/>
            <person name="Johnson J."/>
            <person name="Barry K.W."/>
            <person name="Grigoriev I.V."/>
            <person name="Nagy L."/>
            <person name="Hibbett D."/>
            <person name="Henrissat B."/>
            <person name="Matheny P.B."/>
            <person name="Labbe J."/>
            <person name="Martin F."/>
        </authorList>
    </citation>
    <scope>NUCLEOTIDE SEQUENCE</scope>
    <source>
        <strain evidence="1">HHB10654</strain>
    </source>
</reference>
<dbReference type="Proteomes" id="UP000814140">
    <property type="component" value="Unassembled WGS sequence"/>
</dbReference>
<dbReference type="EMBL" id="MU277203">
    <property type="protein sequence ID" value="KAI0063473.1"/>
    <property type="molecule type" value="Genomic_DNA"/>
</dbReference>
<keyword evidence="2" id="KW-1185">Reference proteome</keyword>
<protein>
    <submittedName>
        <fullName evidence="1">Uncharacterized protein</fullName>
    </submittedName>
</protein>
<accession>A0ACB8T5S3</accession>
<reference evidence="1" key="2">
    <citation type="journal article" date="2022" name="New Phytol.">
        <title>Evolutionary transition to the ectomycorrhizal habit in the genomes of a hyperdiverse lineage of mushroom-forming fungi.</title>
        <authorList>
            <person name="Looney B."/>
            <person name="Miyauchi S."/>
            <person name="Morin E."/>
            <person name="Drula E."/>
            <person name="Courty P.E."/>
            <person name="Kohler A."/>
            <person name="Kuo A."/>
            <person name="LaButti K."/>
            <person name="Pangilinan J."/>
            <person name="Lipzen A."/>
            <person name="Riley R."/>
            <person name="Andreopoulos W."/>
            <person name="He G."/>
            <person name="Johnson J."/>
            <person name="Nolan M."/>
            <person name="Tritt A."/>
            <person name="Barry K.W."/>
            <person name="Grigoriev I.V."/>
            <person name="Nagy L.G."/>
            <person name="Hibbett D."/>
            <person name="Henrissat B."/>
            <person name="Matheny P.B."/>
            <person name="Labbe J."/>
            <person name="Martin F.M."/>
        </authorList>
    </citation>
    <scope>NUCLEOTIDE SEQUENCE</scope>
    <source>
        <strain evidence="1">HHB10654</strain>
    </source>
</reference>